<keyword evidence="1" id="KW-1133">Transmembrane helix</keyword>
<sequence length="652" mass="66480">MLFSKSSSSAGVVVLAAIISLFSSLASASPTPVDLHVTKNPQHDLIFVEALELAHQPHLEKRLEADFSLEKSWNNELLFAGSWINSDAGLGVTDSVSLSVLCKECYTKGTVSAKLAEDLIDPTVRLDFHGVEAYVDIDVDISAGAAYALNLFTSQSPLGLGFPGISVGLVFYVDLVFALTAEVDLSGGFYVAVEEGSYLETSILGGDVTDSLFDGLKSKSLPVTVRKGKATFKADLRLRVQCGAELGLDGMGLSATAEVGIYANLIEYVAVLESTPTCALQATQWWDLNVGAFARFGVVIDYKTFGVVPTVSTTLLSAPTMTTCWGEIAPPPTGGAGGGSDGDGAVITATTAPAGLLSSSGVAVSPAAVGSGISYGYPGSYFESGGSGGAVETGAPSSSVADPIITSSPTASVPSSVPIYPAGNSSTYPIYSTGGAISASSVSAPNNGGSYSTATYILTSCAVAVPNCPTSLQHQVTVTKTVEVYPTDPAVPTPDAKPTTSTGTCTSEAAAASPTIINITKDVIILQPCPTPITSTFTYTPPGATAAPPTSTYPAIPTNAYLFPNGSSITTILGFSTLAPSEIITVTSTGSYVPPSESVPVPTEYPVLQPSTSVPLASTSVVTAGANGLMRGTGGGLGMLSVVIGFVGVWLW</sequence>
<dbReference type="Proteomes" id="UP001301769">
    <property type="component" value="Unassembled WGS sequence"/>
</dbReference>
<keyword evidence="1" id="KW-0472">Membrane</keyword>
<keyword evidence="2" id="KW-0732">Signal</keyword>
<evidence type="ECO:0000313" key="4">
    <source>
        <dbReference type="Proteomes" id="UP001301769"/>
    </source>
</evidence>
<evidence type="ECO:0000256" key="1">
    <source>
        <dbReference type="SAM" id="Phobius"/>
    </source>
</evidence>
<gene>
    <name evidence="3" type="ORF">QBC37DRAFT_148326</name>
</gene>
<feature type="chain" id="PRO_5042944766" evidence="2">
    <location>
        <begin position="29"/>
        <end position="652"/>
    </location>
</feature>
<name>A0AAN6Y995_9PEZI</name>
<organism evidence="3 4">
    <name type="scientific">Rhypophila decipiens</name>
    <dbReference type="NCBI Taxonomy" id="261697"/>
    <lineage>
        <taxon>Eukaryota</taxon>
        <taxon>Fungi</taxon>
        <taxon>Dikarya</taxon>
        <taxon>Ascomycota</taxon>
        <taxon>Pezizomycotina</taxon>
        <taxon>Sordariomycetes</taxon>
        <taxon>Sordariomycetidae</taxon>
        <taxon>Sordariales</taxon>
        <taxon>Naviculisporaceae</taxon>
        <taxon>Rhypophila</taxon>
    </lineage>
</organism>
<proteinExistence type="predicted"/>
<accession>A0AAN6Y995</accession>
<dbReference type="EMBL" id="MU858092">
    <property type="protein sequence ID" value="KAK4214526.1"/>
    <property type="molecule type" value="Genomic_DNA"/>
</dbReference>
<evidence type="ECO:0000256" key="2">
    <source>
        <dbReference type="SAM" id="SignalP"/>
    </source>
</evidence>
<keyword evidence="1" id="KW-0812">Transmembrane</keyword>
<comment type="caution">
    <text evidence="3">The sequence shown here is derived from an EMBL/GenBank/DDBJ whole genome shotgun (WGS) entry which is preliminary data.</text>
</comment>
<protein>
    <submittedName>
        <fullName evidence="3">Uncharacterized protein</fullName>
    </submittedName>
</protein>
<dbReference type="AlphaFoldDB" id="A0AAN6Y995"/>
<reference evidence="3" key="2">
    <citation type="submission" date="2023-05" db="EMBL/GenBank/DDBJ databases">
        <authorList>
            <consortium name="Lawrence Berkeley National Laboratory"/>
            <person name="Steindorff A."/>
            <person name="Hensen N."/>
            <person name="Bonometti L."/>
            <person name="Westerberg I."/>
            <person name="Brannstrom I.O."/>
            <person name="Guillou S."/>
            <person name="Cros-Aarteil S."/>
            <person name="Calhoun S."/>
            <person name="Haridas S."/>
            <person name="Kuo A."/>
            <person name="Mondo S."/>
            <person name="Pangilinan J."/>
            <person name="Riley R."/>
            <person name="Labutti K."/>
            <person name="Andreopoulos B."/>
            <person name="Lipzen A."/>
            <person name="Chen C."/>
            <person name="Yanf M."/>
            <person name="Daum C."/>
            <person name="Ng V."/>
            <person name="Clum A."/>
            <person name="Ohm R."/>
            <person name="Martin F."/>
            <person name="Silar P."/>
            <person name="Natvig D."/>
            <person name="Lalanne C."/>
            <person name="Gautier V."/>
            <person name="Ament-Velasquez S.L."/>
            <person name="Kruys A."/>
            <person name="Hutchinson M.I."/>
            <person name="Powell A.J."/>
            <person name="Barry K."/>
            <person name="Miller A.N."/>
            <person name="Grigoriev I.V."/>
            <person name="Debuchy R."/>
            <person name="Gladieux P."/>
            <person name="Thoren M.H."/>
            <person name="Johannesson H."/>
        </authorList>
    </citation>
    <scope>NUCLEOTIDE SEQUENCE</scope>
    <source>
        <strain evidence="3">PSN293</strain>
    </source>
</reference>
<feature type="transmembrane region" description="Helical" evidence="1">
    <location>
        <begin position="629"/>
        <end position="651"/>
    </location>
</feature>
<feature type="signal peptide" evidence="2">
    <location>
        <begin position="1"/>
        <end position="28"/>
    </location>
</feature>
<keyword evidence="4" id="KW-1185">Reference proteome</keyword>
<reference evidence="3" key="1">
    <citation type="journal article" date="2023" name="Mol. Phylogenet. Evol.">
        <title>Genome-scale phylogeny and comparative genomics of the fungal order Sordariales.</title>
        <authorList>
            <person name="Hensen N."/>
            <person name="Bonometti L."/>
            <person name="Westerberg I."/>
            <person name="Brannstrom I.O."/>
            <person name="Guillou S."/>
            <person name="Cros-Aarteil S."/>
            <person name="Calhoun S."/>
            <person name="Haridas S."/>
            <person name="Kuo A."/>
            <person name="Mondo S."/>
            <person name="Pangilinan J."/>
            <person name="Riley R."/>
            <person name="LaButti K."/>
            <person name="Andreopoulos B."/>
            <person name="Lipzen A."/>
            <person name="Chen C."/>
            <person name="Yan M."/>
            <person name="Daum C."/>
            <person name="Ng V."/>
            <person name="Clum A."/>
            <person name="Steindorff A."/>
            <person name="Ohm R.A."/>
            <person name="Martin F."/>
            <person name="Silar P."/>
            <person name="Natvig D.O."/>
            <person name="Lalanne C."/>
            <person name="Gautier V."/>
            <person name="Ament-Velasquez S.L."/>
            <person name="Kruys A."/>
            <person name="Hutchinson M.I."/>
            <person name="Powell A.J."/>
            <person name="Barry K."/>
            <person name="Miller A.N."/>
            <person name="Grigoriev I.V."/>
            <person name="Debuchy R."/>
            <person name="Gladieux P."/>
            <person name="Hiltunen Thoren M."/>
            <person name="Johannesson H."/>
        </authorList>
    </citation>
    <scope>NUCLEOTIDE SEQUENCE</scope>
    <source>
        <strain evidence="3">PSN293</strain>
    </source>
</reference>
<evidence type="ECO:0000313" key="3">
    <source>
        <dbReference type="EMBL" id="KAK4214526.1"/>
    </source>
</evidence>